<evidence type="ECO:0000313" key="5">
    <source>
        <dbReference type="Proteomes" id="UP000013378"/>
    </source>
</evidence>
<evidence type="ECO:0000259" key="3">
    <source>
        <dbReference type="SMART" id="SM00563"/>
    </source>
</evidence>
<dbReference type="SMART" id="SM00563">
    <property type="entry name" value="PlsC"/>
    <property type="match status" value="1"/>
</dbReference>
<dbReference type="EMBL" id="ARZA01000042">
    <property type="protein sequence ID" value="EOD01640.1"/>
    <property type="molecule type" value="Genomic_DNA"/>
</dbReference>
<dbReference type="AlphaFoldDB" id="R1CH69"/>
<comment type="caution">
    <text evidence="4">The sequence shown here is derived from an EMBL/GenBank/DDBJ whole genome shotgun (WGS) entry which is preliminary data.</text>
</comment>
<keyword evidence="2 4" id="KW-0012">Acyltransferase</keyword>
<feature type="domain" description="Phospholipid/glycerol acyltransferase" evidence="3">
    <location>
        <begin position="35"/>
        <end position="147"/>
    </location>
</feature>
<dbReference type="OrthoDB" id="9803035at2"/>
<reference evidence="4 5" key="1">
    <citation type="journal article" date="2015" name="Geomicrobiol. J.">
        <title>Caldisalinibacter kiritimatiensis gen. nov., sp. nov., a moderately thermohalophilic thiosulfate-reducing bacterium from a hypersaline microbial mat.</title>
        <authorList>
            <person name="Ben Hania W."/>
            <person name="Joseph M."/>
            <person name="Fiebig A."/>
            <person name="Bunk B."/>
            <person name="Klenk H.-P."/>
            <person name="Fardeau M.-L."/>
            <person name="Spring S."/>
        </authorList>
    </citation>
    <scope>NUCLEOTIDE SEQUENCE [LARGE SCALE GENOMIC DNA]</scope>
    <source>
        <strain evidence="4 5">L21-TH-D2</strain>
    </source>
</reference>
<dbReference type="Proteomes" id="UP000013378">
    <property type="component" value="Unassembled WGS sequence"/>
</dbReference>
<dbReference type="InterPro" id="IPR002123">
    <property type="entry name" value="Plipid/glycerol_acylTrfase"/>
</dbReference>
<dbReference type="GO" id="GO:0003841">
    <property type="term" value="F:1-acylglycerol-3-phosphate O-acyltransferase activity"/>
    <property type="evidence" value="ECO:0007669"/>
    <property type="project" value="UniProtKB-EC"/>
</dbReference>
<evidence type="ECO:0000256" key="1">
    <source>
        <dbReference type="ARBA" id="ARBA00022679"/>
    </source>
</evidence>
<dbReference type="Pfam" id="PF01553">
    <property type="entry name" value="Acyltransferase"/>
    <property type="match status" value="1"/>
</dbReference>
<gene>
    <name evidence="4" type="ORF">L21TH_0288</name>
</gene>
<name>R1CH69_9FIRM</name>
<dbReference type="STRING" id="1304284.L21TH_0288"/>
<accession>R1CH69</accession>
<keyword evidence="1 4" id="KW-0808">Transferase</keyword>
<dbReference type="PANTHER" id="PTHR10434">
    <property type="entry name" value="1-ACYL-SN-GLYCEROL-3-PHOSPHATE ACYLTRANSFERASE"/>
    <property type="match status" value="1"/>
</dbReference>
<protein>
    <submittedName>
        <fullName evidence="4">1-acyl-sn-glycerol-3-phosphate acyltransferase</fullName>
        <ecNumber evidence="4">2.3.1.51</ecNumber>
    </submittedName>
</protein>
<dbReference type="CDD" id="cd07989">
    <property type="entry name" value="LPLAT_AGPAT-like"/>
    <property type="match status" value="1"/>
</dbReference>
<evidence type="ECO:0000256" key="2">
    <source>
        <dbReference type="ARBA" id="ARBA00023315"/>
    </source>
</evidence>
<dbReference type="EC" id="2.3.1.51" evidence="4"/>
<dbReference type="PATRIC" id="fig|1304284.3.peg.283"/>
<dbReference type="eggNOG" id="COG0204">
    <property type="taxonomic scope" value="Bacteria"/>
</dbReference>
<dbReference type="RefSeq" id="WP_006307258.1">
    <property type="nucleotide sequence ID" value="NZ_ARZA01000042.1"/>
</dbReference>
<dbReference type="PANTHER" id="PTHR10434:SF40">
    <property type="entry name" value="1-ACYL-SN-GLYCEROL-3-PHOSPHATE ACYLTRANSFERASE"/>
    <property type="match status" value="1"/>
</dbReference>
<sequence length="197" mass="22374">MSFYSFAKGLMFFLLKLLYKIEVNGIENIPNKGKGIICSNHISLLDPIVVAIATPRKINFMAKKELFNNSLLRFLLNKLGAFPVDRKGTSLSAVKSSLKVLKQDSLLGIFPEGTRVRIENIENAKPGISMISIKSKSPIIPIYIQTNYRIFSKITVHIGHPIEFSDYYREKLTTEDYKNLSKNVMKEIYSLKSNNQP</sequence>
<dbReference type="SUPFAM" id="SSF69593">
    <property type="entry name" value="Glycerol-3-phosphate (1)-acyltransferase"/>
    <property type="match status" value="1"/>
</dbReference>
<evidence type="ECO:0000313" key="4">
    <source>
        <dbReference type="EMBL" id="EOD01640.1"/>
    </source>
</evidence>
<organism evidence="4 5">
    <name type="scientific">Caldisalinibacter kiritimatiensis</name>
    <dbReference type="NCBI Taxonomy" id="1304284"/>
    <lineage>
        <taxon>Bacteria</taxon>
        <taxon>Bacillati</taxon>
        <taxon>Bacillota</taxon>
        <taxon>Tissierellia</taxon>
        <taxon>Tissierellales</taxon>
        <taxon>Thermohalobacteraceae</taxon>
        <taxon>Caldisalinibacter</taxon>
    </lineage>
</organism>
<dbReference type="GO" id="GO:0006654">
    <property type="term" value="P:phosphatidic acid biosynthetic process"/>
    <property type="evidence" value="ECO:0007669"/>
    <property type="project" value="TreeGrafter"/>
</dbReference>
<proteinExistence type="predicted"/>
<keyword evidence="5" id="KW-1185">Reference proteome</keyword>